<keyword evidence="2" id="KW-0716">Sensory transduction</keyword>
<evidence type="ECO:0000259" key="7">
    <source>
        <dbReference type="PROSITE" id="PS50112"/>
    </source>
</evidence>
<evidence type="ECO:0000256" key="1">
    <source>
        <dbReference type="ARBA" id="ARBA00022543"/>
    </source>
</evidence>
<dbReference type="AlphaFoldDB" id="A0A126X2G9"/>
<dbReference type="GO" id="GO:0005634">
    <property type="term" value="C:nucleus"/>
    <property type="evidence" value="ECO:0007669"/>
    <property type="project" value="TreeGrafter"/>
</dbReference>
<dbReference type="PANTHER" id="PTHR47429:SF2">
    <property type="entry name" value="PROTEIN TWIN LOV 1"/>
    <property type="match status" value="1"/>
</dbReference>
<evidence type="ECO:0000256" key="6">
    <source>
        <dbReference type="ARBA" id="ARBA00023170"/>
    </source>
</evidence>
<reference evidence="9" key="1">
    <citation type="journal article" date="2016" name="Proc. Natl. Acad. Sci. U.S.A.">
        <title>Functional and topological diversity of LOV domain photoreceptors.</title>
        <authorList>
            <person name="Glantz S.T."/>
            <person name="Carpenter E.J."/>
            <person name="Melkonian M."/>
            <person name="Gardner K.H."/>
            <person name="Boyden E.S."/>
            <person name="Wong G.K."/>
            <person name="Chow B.Y."/>
        </authorList>
    </citation>
    <scope>NUCLEOTIDE SEQUENCE</scope>
    <source>
        <strain evidence="9">UPMJ_2002328</strain>
    </source>
</reference>
<dbReference type="SMART" id="SM00086">
    <property type="entry name" value="PAC"/>
    <property type="match status" value="2"/>
</dbReference>
<dbReference type="NCBIfam" id="TIGR00229">
    <property type="entry name" value="sensory_box"/>
    <property type="match status" value="2"/>
</dbReference>
<dbReference type="InterPro" id="IPR000700">
    <property type="entry name" value="PAS-assoc_C"/>
</dbReference>
<dbReference type="EMBL" id="KU701265">
    <property type="protein sequence ID" value="AML78899.1"/>
    <property type="molecule type" value="mRNA"/>
</dbReference>
<dbReference type="PROSITE" id="PS50112">
    <property type="entry name" value="PAS"/>
    <property type="match status" value="2"/>
</dbReference>
<feature type="domain" description="PAC" evidence="8">
    <location>
        <begin position="342"/>
        <end position="396"/>
    </location>
</feature>
<proteinExistence type="evidence at transcript level"/>
<dbReference type="InterPro" id="IPR001610">
    <property type="entry name" value="PAC"/>
</dbReference>
<evidence type="ECO:0000313" key="9">
    <source>
        <dbReference type="EMBL" id="AML78899.1"/>
    </source>
</evidence>
<keyword evidence="6" id="KW-0675">Receptor</keyword>
<evidence type="ECO:0000259" key="8">
    <source>
        <dbReference type="PROSITE" id="PS50113"/>
    </source>
</evidence>
<dbReference type="CDD" id="cd00130">
    <property type="entry name" value="PAS"/>
    <property type="match status" value="2"/>
</dbReference>
<keyword evidence="4" id="KW-0288">FMN</keyword>
<keyword evidence="1" id="KW-0600">Photoreceptor protein</keyword>
<evidence type="ECO:0000256" key="3">
    <source>
        <dbReference type="ARBA" id="ARBA00022630"/>
    </source>
</evidence>
<evidence type="ECO:0000256" key="5">
    <source>
        <dbReference type="ARBA" id="ARBA00022991"/>
    </source>
</evidence>
<dbReference type="SUPFAM" id="SSF55785">
    <property type="entry name" value="PYP-like sensor domain (PAS domain)"/>
    <property type="match status" value="2"/>
</dbReference>
<keyword evidence="3" id="KW-0285">Flavoprotein</keyword>
<protein>
    <submittedName>
        <fullName evidence="9">Putative LOV domain-containing protein</fullName>
    </submittedName>
</protein>
<sequence length="426" mass="47345">MGRLAFPNVTNDQAAHNSSYRSAIVESLKLPYDGKVQELLNQHDYSFVLCDPKLPDLPIVYASKGFLRMSGYSAHEVLGRNCRFLQGRDSDKDAVLHIRKAVREERSCQVLILNYTKQGKALWNLLHIAPVFSQRDGKVIHFVGLQTPVSLISGGQLHNTKMISDNMRKVTIPELKAGTIARGTSTYTTKASSAELPMGGYVVVEVNTSNSRLKGVNEREEFEDIEENNRKATTAVKTVVSDLMQSRKCNIGVAKLSFMCSAEAGGFLTPPLELVLSSIHQSFVLADPNLSHMPIVHASDMFLRLTGYSREEVLGRNCKFLHGPDTDVEAVEKIRESIKDSKPCTVRILNYRKNKQPFWNLLYVAPVRSADGKVAYHVGVQLDLTVVETNGRERDTMSARMKQLGAVGAIKVAVRGLQRTLKVPFT</sequence>
<dbReference type="PANTHER" id="PTHR47429">
    <property type="entry name" value="PROTEIN TWIN LOV 1"/>
    <property type="match status" value="1"/>
</dbReference>
<dbReference type="Gene3D" id="3.30.450.20">
    <property type="entry name" value="PAS domain"/>
    <property type="match status" value="2"/>
</dbReference>
<feature type="domain" description="PAS" evidence="7">
    <location>
        <begin position="59"/>
        <end position="105"/>
    </location>
</feature>
<name>A0A126X2G9_9TRAC</name>
<evidence type="ECO:0000256" key="2">
    <source>
        <dbReference type="ARBA" id="ARBA00022606"/>
    </source>
</evidence>
<dbReference type="InterPro" id="IPR035965">
    <property type="entry name" value="PAS-like_dom_sf"/>
</dbReference>
<accession>A0A126X2G9</accession>
<dbReference type="InterPro" id="IPR000014">
    <property type="entry name" value="PAS"/>
</dbReference>
<dbReference type="Pfam" id="PF13426">
    <property type="entry name" value="PAS_9"/>
    <property type="match status" value="2"/>
</dbReference>
<organism evidence="9">
    <name type="scientific">Pseudolycopodiella caroliniana</name>
    <dbReference type="NCBI Taxonomy" id="89042"/>
    <lineage>
        <taxon>Eukaryota</taxon>
        <taxon>Viridiplantae</taxon>
        <taxon>Streptophyta</taxon>
        <taxon>Embryophyta</taxon>
        <taxon>Tracheophyta</taxon>
        <taxon>Lycopodiopsida</taxon>
        <taxon>Lycopodiales</taxon>
        <taxon>Lycopodiaceae</taxon>
        <taxon>Lycopodielloideae</taxon>
        <taxon>Pseudolycopodiella</taxon>
    </lineage>
</organism>
<dbReference type="GO" id="GO:0009637">
    <property type="term" value="P:response to blue light"/>
    <property type="evidence" value="ECO:0007669"/>
    <property type="project" value="UniProtKB-ARBA"/>
</dbReference>
<dbReference type="PROSITE" id="PS50113">
    <property type="entry name" value="PAC"/>
    <property type="match status" value="1"/>
</dbReference>
<dbReference type="GO" id="GO:0009881">
    <property type="term" value="F:photoreceptor activity"/>
    <property type="evidence" value="ECO:0007669"/>
    <property type="project" value="UniProtKB-KW"/>
</dbReference>
<feature type="domain" description="PAS" evidence="7">
    <location>
        <begin position="272"/>
        <end position="341"/>
    </location>
</feature>
<evidence type="ECO:0000256" key="4">
    <source>
        <dbReference type="ARBA" id="ARBA00022643"/>
    </source>
</evidence>
<keyword evidence="5" id="KW-0157">Chromophore</keyword>
<dbReference type="SMART" id="SM00091">
    <property type="entry name" value="PAS"/>
    <property type="match status" value="2"/>
</dbReference>